<gene>
    <name evidence="3" type="ORF">TrCOL_g3278</name>
</gene>
<dbReference type="AlphaFoldDB" id="A0A9W7GAR5"/>
<protein>
    <submittedName>
        <fullName evidence="3">Uncharacterized protein</fullName>
    </submittedName>
</protein>
<proteinExistence type="predicted"/>
<organism evidence="3 4">
    <name type="scientific">Triparma columacea</name>
    <dbReference type="NCBI Taxonomy" id="722753"/>
    <lineage>
        <taxon>Eukaryota</taxon>
        <taxon>Sar</taxon>
        <taxon>Stramenopiles</taxon>
        <taxon>Ochrophyta</taxon>
        <taxon>Bolidophyceae</taxon>
        <taxon>Parmales</taxon>
        <taxon>Triparmaceae</taxon>
        <taxon>Triparma</taxon>
    </lineage>
</organism>
<comment type="caution">
    <text evidence="3">The sequence shown here is derived from an EMBL/GenBank/DDBJ whole genome shotgun (WGS) entry which is preliminary data.</text>
</comment>
<sequence length="136" mass="14967">MKFLTLLALAPLAANAFMAPSAFATRGLSSKLNANAPDYEDYGKFDEQVWSLENKKSVYNDWDPTSPRSATNFNPFETFGGNSPDCSGRFPGENRYKDPSRPDMNFALMTEERTFLEDLNANPKAGDAPGAPGCRN</sequence>
<dbReference type="EMBL" id="BRYA01000164">
    <property type="protein sequence ID" value="GMI42021.1"/>
    <property type="molecule type" value="Genomic_DNA"/>
</dbReference>
<dbReference type="Proteomes" id="UP001165065">
    <property type="component" value="Unassembled WGS sequence"/>
</dbReference>
<evidence type="ECO:0000313" key="4">
    <source>
        <dbReference type="Proteomes" id="UP001165065"/>
    </source>
</evidence>
<keyword evidence="4" id="KW-1185">Reference proteome</keyword>
<name>A0A9W7GAR5_9STRA</name>
<keyword evidence="2" id="KW-0732">Signal</keyword>
<evidence type="ECO:0000256" key="1">
    <source>
        <dbReference type="SAM" id="MobiDB-lite"/>
    </source>
</evidence>
<dbReference type="OrthoDB" id="37586at2759"/>
<evidence type="ECO:0000313" key="3">
    <source>
        <dbReference type="EMBL" id="GMI42021.1"/>
    </source>
</evidence>
<evidence type="ECO:0000256" key="2">
    <source>
        <dbReference type="SAM" id="SignalP"/>
    </source>
</evidence>
<feature type="region of interest" description="Disordered" evidence="1">
    <location>
        <begin position="61"/>
        <end position="89"/>
    </location>
</feature>
<accession>A0A9W7GAR5</accession>
<feature type="region of interest" description="Disordered" evidence="1">
    <location>
        <begin position="117"/>
        <end position="136"/>
    </location>
</feature>
<feature type="chain" id="PRO_5040934834" evidence="2">
    <location>
        <begin position="25"/>
        <end position="136"/>
    </location>
</feature>
<reference evidence="4" key="1">
    <citation type="journal article" date="2023" name="Commun. Biol.">
        <title>Genome analysis of Parmales, the sister group of diatoms, reveals the evolutionary specialization of diatoms from phago-mixotrophs to photoautotrophs.</title>
        <authorList>
            <person name="Ban H."/>
            <person name="Sato S."/>
            <person name="Yoshikawa S."/>
            <person name="Yamada K."/>
            <person name="Nakamura Y."/>
            <person name="Ichinomiya M."/>
            <person name="Sato N."/>
            <person name="Blanc-Mathieu R."/>
            <person name="Endo H."/>
            <person name="Kuwata A."/>
            <person name="Ogata H."/>
        </authorList>
    </citation>
    <scope>NUCLEOTIDE SEQUENCE [LARGE SCALE GENOMIC DNA]</scope>
</reference>
<feature type="compositionally biased region" description="Polar residues" evidence="1">
    <location>
        <begin position="66"/>
        <end position="85"/>
    </location>
</feature>
<feature type="signal peptide" evidence="2">
    <location>
        <begin position="1"/>
        <end position="24"/>
    </location>
</feature>